<dbReference type="AlphaFoldDB" id="F7PJF9"/>
<evidence type="ECO:0000313" key="2">
    <source>
        <dbReference type="EMBL" id="CCQ34285.1"/>
    </source>
</evidence>
<feature type="region of interest" description="Disordered" evidence="1">
    <location>
        <begin position="1"/>
        <end position="20"/>
    </location>
</feature>
<dbReference type="GeneID" id="23799276"/>
<evidence type="ECO:0000313" key="5">
    <source>
        <dbReference type="Proteomes" id="UP000015381"/>
    </source>
</evidence>
<dbReference type="EMBL" id="AFNT02000025">
    <property type="protein sequence ID" value="ERJ05781.1"/>
    <property type="molecule type" value="Genomic_DNA"/>
</dbReference>
<evidence type="ECO:0000313" key="3">
    <source>
        <dbReference type="EMBL" id="ERJ05781.1"/>
    </source>
</evidence>
<organism evidence="3 4">
    <name type="scientific">Halorhabdus tiamatea SARL4B</name>
    <dbReference type="NCBI Taxonomy" id="1033806"/>
    <lineage>
        <taxon>Archaea</taxon>
        <taxon>Methanobacteriati</taxon>
        <taxon>Methanobacteriota</taxon>
        <taxon>Stenosarchaea group</taxon>
        <taxon>Halobacteria</taxon>
        <taxon>Halobacteriales</taxon>
        <taxon>Haloarculaceae</taxon>
        <taxon>Halorhabdus</taxon>
    </lineage>
</organism>
<dbReference type="HOGENOM" id="CLU_2270978_0_0_2"/>
<sequence length="102" mass="11072">MRGQTPAPETAPDGEQPPYEDWAWLATPDEEPEFVGVFAEPIAESCQHWVWTDDEVEKCGQDATHTAVYRTSQTMELAVCEECGVPALAGRSLFATNGGADA</sequence>
<dbReference type="RefSeq" id="WP_008525901.1">
    <property type="nucleotide sequence ID" value="NC_021921.1"/>
</dbReference>
<reference evidence="2 5" key="3">
    <citation type="journal article" date="2014" name="Environ. Microbiol.">
        <title>Halorhabdus tiamatea: proteogenomics and glycosidase activity measurements identify the first cultivated euryarchaeon from a deep-sea anoxic brine lake as potential polysaccharide degrader.</title>
        <authorList>
            <person name="Werner J."/>
            <person name="Ferrer M."/>
            <person name="Michel G."/>
            <person name="Mann A.J."/>
            <person name="Huang S."/>
            <person name="Juarez S."/>
            <person name="Ciordia S."/>
            <person name="Albar J.P."/>
            <person name="Alcaide M."/>
            <person name="La Cono V."/>
            <person name="Yakimov M.M."/>
            <person name="Antunes A."/>
            <person name="Taborda M."/>
            <person name="Da Costa M.S."/>
            <person name="Amann R.I."/>
            <person name="Gloeckner F.O."/>
            <person name="Golyshina O.V."/>
            <person name="Golyshin P.N."/>
            <person name="Teeling H."/>
        </authorList>
    </citation>
    <scope>NUCLEOTIDE SEQUENCE [LARGE SCALE GENOMIC DNA]</scope>
    <source>
        <strain evidence="5">SARL4B</strain>
        <strain evidence="2">Type strain: SARL4B</strain>
    </source>
</reference>
<name>F7PJF9_9EURY</name>
<reference evidence="3 4" key="2">
    <citation type="journal article" date="2013" name="PLoS ONE">
        <title>INDIGO - INtegrated Data Warehouse of MIcrobial GenOmes with Examples from the Red Sea Extremophiles.</title>
        <authorList>
            <person name="Alam I."/>
            <person name="Antunes A."/>
            <person name="Kamau A.A."/>
            <person name="Ba Alawi W."/>
            <person name="Kalkatawi M."/>
            <person name="Stingl U."/>
            <person name="Bajic V.B."/>
        </authorList>
    </citation>
    <scope>NUCLEOTIDE SEQUENCE [LARGE SCALE GENOMIC DNA]</scope>
    <source>
        <strain evidence="3 4">SARL4B</strain>
    </source>
</reference>
<proteinExistence type="predicted"/>
<dbReference type="EMBL" id="HF571520">
    <property type="protein sequence ID" value="CCQ34285.1"/>
    <property type="molecule type" value="Genomic_DNA"/>
</dbReference>
<evidence type="ECO:0000256" key="1">
    <source>
        <dbReference type="SAM" id="MobiDB-lite"/>
    </source>
</evidence>
<dbReference type="KEGG" id="hti:HTIA_2173"/>
<evidence type="ECO:0000313" key="4">
    <source>
        <dbReference type="Proteomes" id="UP000003861"/>
    </source>
</evidence>
<dbReference type="STRING" id="1033806.HTIA_2173"/>
<protein>
    <submittedName>
        <fullName evidence="3">Uncharacterized protein</fullName>
    </submittedName>
</protein>
<dbReference type="Proteomes" id="UP000003861">
    <property type="component" value="Unassembled WGS sequence"/>
</dbReference>
<dbReference type="Proteomes" id="UP000015381">
    <property type="component" value="Chromosome I"/>
</dbReference>
<keyword evidence="5" id="KW-1185">Reference proteome</keyword>
<reference evidence="3 4" key="1">
    <citation type="journal article" date="2011" name="J. Bacteriol.">
        <title>Genome sequence of Halorhabdus tiamatea, the first archaeon isolated from a deep-sea anoxic brine lake.</title>
        <authorList>
            <person name="Antunes A."/>
            <person name="Alam I."/>
            <person name="Bajic V.B."/>
            <person name="Stingl U."/>
        </authorList>
    </citation>
    <scope>NUCLEOTIDE SEQUENCE [LARGE SCALE GENOMIC DNA]</scope>
    <source>
        <strain evidence="3 4">SARL4B</strain>
    </source>
</reference>
<gene>
    <name evidence="3" type="ORF">HLRTI_002169</name>
    <name evidence="2" type="ORF">HTIA_2173</name>
</gene>
<accession>F7PJF9</accession>